<gene>
    <name evidence="2" type="ORF">Arub01_45260</name>
</gene>
<dbReference type="AlphaFoldDB" id="A0A9W6Q0Z9"/>
<dbReference type="Proteomes" id="UP001165124">
    <property type="component" value="Unassembled WGS sequence"/>
</dbReference>
<evidence type="ECO:0000259" key="1">
    <source>
        <dbReference type="Pfam" id="PF22599"/>
    </source>
</evidence>
<dbReference type="Pfam" id="PF22599">
    <property type="entry name" value="SecDF_P1_head"/>
    <property type="match status" value="1"/>
</dbReference>
<dbReference type="RefSeq" id="WP_146150334.1">
    <property type="nucleotide sequence ID" value="NZ_BSRZ01000013.1"/>
</dbReference>
<comment type="caution">
    <text evidence="2">The sequence shown here is derived from an EMBL/GenBank/DDBJ whole genome shotgun (WGS) entry which is preliminary data.</text>
</comment>
<dbReference type="EMBL" id="BSRZ01000013">
    <property type="protein sequence ID" value="GLW66282.1"/>
    <property type="molecule type" value="Genomic_DNA"/>
</dbReference>
<reference evidence="2" key="1">
    <citation type="submission" date="2023-02" db="EMBL/GenBank/DDBJ databases">
        <title>Actinomadura rubrobrunea NBRC 14622.</title>
        <authorList>
            <person name="Ichikawa N."/>
            <person name="Sato H."/>
            <person name="Tonouchi N."/>
        </authorList>
    </citation>
    <scope>NUCLEOTIDE SEQUENCE</scope>
    <source>
        <strain evidence="2">NBRC 14622</strain>
    </source>
</reference>
<protein>
    <recommendedName>
        <fullName evidence="1">SecDF P1 head subdomain domain-containing protein</fullName>
    </recommendedName>
</protein>
<feature type="domain" description="SecDF P1 head subdomain" evidence="1">
    <location>
        <begin position="85"/>
        <end position="150"/>
    </location>
</feature>
<evidence type="ECO:0000313" key="2">
    <source>
        <dbReference type="EMBL" id="GLW66282.1"/>
    </source>
</evidence>
<sequence>MFAVVVAVGLAAFLLLRDQKDADSGGPTTLKRPVRFLAVEAVEAAPCGIGLLPDPDSGECLKVGSGMTVGRVDDIRVQPPDPVSGRNGYSVRITLTRQDAQAFAALTAAAARAQPPANRIAIVAEGQVLYSPQVSSPIPGGEVEISGPPEKFTKEHTEAMLRRITGR</sequence>
<evidence type="ECO:0000313" key="3">
    <source>
        <dbReference type="Proteomes" id="UP001165124"/>
    </source>
</evidence>
<organism evidence="2 3">
    <name type="scientific">Actinomadura rubrobrunea</name>
    <dbReference type="NCBI Taxonomy" id="115335"/>
    <lineage>
        <taxon>Bacteria</taxon>
        <taxon>Bacillati</taxon>
        <taxon>Actinomycetota</taxon>
        <taxon>Actinomycetes</taxon>
        <taxon>Streptosporangiales</taxon>
        <taxon>Thermomonosporaceae</taxon>
        <taxon>Actinomadura</taxon>
    </lineage>
</organism>
<name>A0A9W6Q0Z9_9ACTN</name>
<proteinExistence type="predicted"/>
<accession>A0A9W6Q0Z9</accession>
<keyword evidence="3" id="KW-1185">Reference proteome</keyword>
<dbReference type="Gene3D" id="3.30.1360.200">
    <property type="match status" value="1"/>
</dbReference>
<dbReference type="InterPro" id="IPR054384">
    <property type="entry name" value="SecDF_P1_head"/>
</dbReference>